<reference evidence="6 7" key="1">
    <citation type="submission" date="2021-03" db="EMBL/GenBank/DDBJ databases">
        <authorList>
            <person name="Xin L."/>
        </authorList>
    </citation>
    <scope>NUCLEOTIDE SEQUENCE [LARGE SCALE GENOMIC DNA]</scope>
    <source>
        <strain evidence="6 7">XHU 5031</strain>
    </source>
</reference>
<sequence>MSTRSGRRPGDGASSSTTLLIDGAEPAERPLRHIWNECVGAGRAYEALRADWQEHFREAVDVLGARYVRFHGVFHDDMFVYRTTNGGGFGPGEPLPEPVHTFSYVDKVFDAVLDAGARPFVELGFMPRELARDTETVFWWKAHGSPPADLDRWVELVTATVRHWIDRYGAEEVRRWPFEVWNEPNLVPHFWTGTRTEYFELYGATARAIKAIDPLLQVGGPSTSVFVPDDRYRGETEDRTQEYATAAAQDVDALVWRPVWIEEFLAWCAARDVPVDFVTTHLYPTDYAFGADGEGHAISRHADATPDDLVTLHEVVARSAFPRAAIHITEWSTSPSSRDAIHDTVYAAAYVARTYLRCAELADSISYWTFTDVFEEGGAGIGPFHGGFGLVNEQGIHKPTFHAMAMLARLGDRLLLSTPHGVLTRSGATGRLAGLFVNYPEGMGRASVGSRDTYAATRPLADVGPARRIRHRVEGLAPGSRFQVEILDLEHGNVAETWHRLGEPLNLSREETARLRVEADALRREVVTASSSGMLELDVELPAWALMSVVEGSPAPA</sequence>
<feature type="region of interest" description="Disordered" evidence="4">
    <location>
        <begin position="1"/>
        <end position="22"/>
    </location>
</feature>
<evidence type="ECO:0000256" key="4">
    <source>
        <dbReference type="SAM" id="MobiDB-lite"/>
    </source>
</evidence>
<dbReference type="InterPro" id="IPR049166">
    <property type="entry name" value="GH39_cat"/>
</dbReference>
<feature type="domain" description="Glycosyl hydrolases family 39 N-terminal catalytic" evidence="5">
    <location>
        <begin position="259"/>
        <end position="533"/>
    </location>
</feature>
<comment type="caution">
    <text evidence="6">The sequence shown here is derived from an EMBL/GenBank/DDBJ whole genome shotgun (WGS) entry which is preliminary data.</text>
</comment>
<dbReference type="Pfam" id="PF01229">
    <property type="entry name" value="Glyco_hydro_39"/>
    <property type="match status" value="2"/>
</dbReference>
<evidence type="ECO:0000313" key="7">
    <source>
        <dbReference type="Proteomes" id="UP000664617"/>
    </source>
</evidence>
<feature type="domain" description="Glycosyl hydrolases family 39 N-terminal catalytic" evidence="5">
    <location>
        <begin position="25"/>
        <end position="225"/>
    </location>
</feature>
<comment type="similarity">
    <text evidence="1">Belongs to the glycosyl hydrolase 39 family.</text>
</comment>
<dbReference type="PROSITE" id="PS01027">
    <property type="entry name" value="GLYCOSYL_HYDROL_F39"/>
    <property type="match status" value="1"/>
</dbReference>
<dbReference type="RefSeq" id="WP_207273536.1">
    <property type="nucleotide sequence ID" value="NZ_JAFMPK010000009.1"/>
</dbReference>
<reference evidence="7" key="2">
    <citation type="submission" date="2023-07" db="EMBL/GenBank/DDBJ databases">
        <title>Myceligenerans salitolerans sp. nov., a halotolerant actinomycete isolated from a salt lake in Xinjiang, China.</title>
        <authorList>
            <person name="Guan T."/>
        </authorList>
    </citation>
    <scope>NUCLEOTIDE SEQUENCE [LARGE SCALE GENOMIC DNA]</scope>
    <source>
        <strain evidence="7">XHU 5031</strain>
    </source>
</reference>
<evidence type="ECO:0000259" key="5">
    <source>
        <dbReference type="Pfam" id="PF01229"/>
    </source>
</evidence>
<name>A0ABS3I3P2_9MICO</name>
<dbReference type="Proteomes" id="UP000664617">
    <property type="component" value="Unassembled WGS sequence"/>
</dbReference>
<dbReference type="InterPro" id="IPR049165">
    <property type="entry name" value="GH39_as"/>
</dbReference>
<dbReference type="InterPro" id="IPR017853">
    <property type="entry name" value="GH"/>
</dbReference>
<evidence type="ECO:0000256" key="3">
    <source>
        <dbReference type="ARBA" id="ARBA00023295"/>
    </source>
</evidence>
<protein>
    <submittedName>
        <fullName evidence="6">Beta-xylosidase</fullName>
    </submittedName>
</protein>
<gene>
    <name evidence="6" type="ORF">J0911_01035</name>
</gene>
<proteinExistence type="inferred from homology"/>
<dbReference type="SUPFAM" id="SSF51445">
    <property type="entry name" value="(Trans)glycosidases"/>
    <property type="match status" value="1"/>
</dbReference>
<dbReference type="EMBL" id="JAFMPK010000009">
    <property type="protein sequence ID" value="MBO0607611.1"/>
    <property type="molecule type" value="Genomic_DNA"/>
</dbReference>
<dbReference type="PANTHER" id="PTHR12631">
    <property type="entry name" value="ALPHA-L-IDURONIDASE"/>
    <property type="match status" value="1"/>
</dbReference>
<accession>A0ABS3I3P2</accession>
<keyword evidence="7" id="KW-1185">Reference proteome</keyword>
<dbReference type="SUPFAM" id="SSF51011">
    <property type="entry name" value="Glycosyl hydrolase domain"/>
    <property type="match status" value="1"/>
</dbReference>
<keyword evidence="3" id="KW-0326">Glycosidase</keyword>
<dbReference type="PRINTS" id="PR00745">
    <property type="entry name" value="GLHYDRLASE39"/>
</dbReference>
<evidence type="ECO:0000313" key="6">
    <source>
        <dbReference type="EMBL" id="MBO0607611.1"/>
    </source>
</evidence>
<dbReference type="Gene3D" id="3.20.20.80">
    <property type="entry name" value="Glycosidases"/>
    <property type="match status" value="1"/>
</dbReference>
<keyword evidence="2" id="KW-0378">Hydrolase</keyword>
<dbReference type="Gene3D" id="2.60.40.1500">
    <property type="entry name" value="Glycosyl hydrolase domain, family 39"/>
    <property type="match status" value="1"/>
</dbReference>
<dbReference type="InterPro" id="IPR000514">
    <property type="entry name" value="Glyco_hydro_39"/>
</dbReference>
<organism evidence="6 7">
    <name type="scientific">Myceligenerans salitolerans</name>
    <dbReference type="NCBI Taxonomy" id="1230528"/>
    <lineage>
        <taxon>Bacteria</taxon>
        <taxon>Bacillati</taxon>
        <taxon>Actinomycetota</taxon>
        <taxon>Actinomycetes</taxon>
        <taxon>Micrococcales</taxon>
        <taxon>Promicromonosporaceae</taxon>
        <taxon>Myceligenerans</taxon>
    </lineage>
</organism>
<dbReference type="InterPro" id="IPR051923">
    <property type="entry name" value="Glycosyl_Hydrolase_39"/>
</dbReference>
<evidence type="ECO:0000256" key="2">
    <source>
        <dbReference type="ARBA" id="ARBA00022801"/>
    </source>
</evidence>
<evidence type="ECO:0000256" key="1">
    <source>
        <dbReference type="ARBA" id="ARBA00008875"/>
    </source>
</evidence>
<dbReference type="PANTHER" id="PTHR12631:SF10">
    <property type="entry name" value="BETA-XYLOSIDASE-LIKE PROTEIN-RELATED"/>
    <property type="match status" value="1"/>
</dbReference>